<reference evidence="2" key="1">
    <citation type="submission" date="2021-01" db="EMBL/GenBank/DDBJ databases">
        <authorList>
            <consortium name="Genoscope - CEA"/>
            <person name="William W."/>
        </authorList>
    </citation>
    <scope>NUCLEOTIDE SEQUENCE</scope>
</reference>
<accession>A0A8S1R8J3</accession>
<feature type="transmembrane region" description="Helical" evidence="1">
    <location>
        <begin position="121"/>
        <end position="140"/>
    </location>
</feature>
<gene>
    <name evidence="2" type="ORF">PSON_ATCC_30995.1.T1450007</name>
</gene>
<comment type="caution">
    <text evidence="2">The sequence shown here is derived from an EMBL/GenBank/DDBJ whole genome shotgun (WGS) entry which is preliminary data.</text>
</comment>
<sequence length="155" mass="18405">MASSCYRRYKELSGPINWIQFYMETEAKQYVICVKGHHGLVIQIDETTILDIETEKLFGINFQQQKKEFLNNNKLKLIRFLQNHGLLILKNLLLIIKIQQIKIHYYEQIQNENMHLVFEEMIVKIILGFQILGIFSIILPNRHSYGYIGKLTEDF</sequence>
<protein>
    <recommendedName>
        <fullName evidence="4">Transmembrane protein</fullName>
    </recommendedName>
</protein>
<keyword evidence="3" id="KW-1185">Reference proteome</keyword>
<keyword evidence="1" id="KW-0472">Membrane</keyword>
<keyword evidence="1" id="KW-1133">Transmembrane helix</keyword>
<dbReference type="AlphaFoldDB" id="A0A8S1R8J3"/>
<evidence type="ECO:0000313" key="2">
    <source>
        <dbReference type="EMBL" id="CAD8123462.1"/>
    </source>
</evidence>
<name>A0A8S1R8J3_9CILI</name>
<dbReference type="EMBL" id="CAJJDN010000145">
    <property type="protein sequence ID" value="CAD8123462.1"/>
    <property type="molecule type" value="Genomic_DNA"/>
</dbReference>
<dbReference type="Proteomes" id="UP000692954">
    <property type="component" value="Unassembled WGS sequence"/>
</dbReference>
<organism evidence="2 3">
    <name type="scientific">Paramecium sonneborni</name>
    <dbReference type="NCBI Taxonomy" id="65129"/>
    <lineage>
        <taxon>Eukaryota</taxon>
        <taxon>Sar</taxon>
        <taxon>Alveolata</taxon>
        <taxon>Ciliophora</taxon>
        <taxon>Intramacronucleata</taxon>
        <taxon>Oligohymenophorea</taxon>
        <taxon>Peniculida</taxon>
        <taxon>Parameciidae</taxon>
        <taxon>Paramecium</taxon>
    </lineage>
</organism>
<evidence type="ECO:0008006" key="4">
    <source>
        <dbReference type="Google" id="ProtNLM"/>
    </source>
</evidence>
<evidence type="ECO:0000256" key="1">
    <source>
        <dbReference type="SAM" id="Phobius"/>
    </source>
</evidence>
<keyword evidence="1" id="KW-0812">Transmembrane</keyword>
<proteinExistence type="predicted"/>
<evidence type="ECO:0000313" key="3">
    <source>
        <dbReference type="Proteomes" id="UP000692954"/>
    </source>
</evidence>